<dbReference type="CDD" id="cd00009">
    <property type="entry name" value="AAA"/>
    <property type="match status" value="1"/>
</dbReference>
<dbReference type="InterPro" id="IPR003959">
    <property type="entry name" value="ATPase_AAA_core"/>
</dbReference>
<dbReference type="RefSeq" id="WP_045087171.1">
    <property type="nucleotide sequence ID" value="NZ_LN824141.1"/>
</dbReference>
<proteinExistence type="inferred from homology"/>
<evidence type="ECO:0000256" key="3">
    <source>
        <dbReference type="ARBA" id="ARBA00022840"/>
    </source>
</evidence>
<dbReference type="GO" id="GO:0000731">
    <property type="term" value="P:DNA synthesis involved in DNA repair"/>
    <property type="evidence" value="ECO:0007669"/>
    <property type="project" value="TreeGrafter"/>
</dbReference>
<gene>
    <name evidence="5" type="ORF">DTL3_0237</name>
</gene>
<keyword evidence="3" id="KW-0067">ATP-binding</keyword>
<dbReference type="KEGG" id="dtn:DTL3_0237"/>
<evidence type="ECO:0000313" key="5">
    <source>
        <dbReference type="EMBL" id="CEP77568.1"/>
    </source>
</evidence>
<dbReference type="GO" id="GO:0008047">
    <property type="term" value="F:enzyme activator activity"/>
    <property type="evidence" value="ECO:0007669"/>
    <property type="project" value="TreeGrafter"/>
</dbReference>
<dbReference type="GO" id="GO:0006261">
    <property type="term" value="P:DNA-templated DNA replication"/>
    <property type="evidence" value="ECO:0007669"/>
    <property type="project" value="TreeGrafter"/>
</dbReference>
<evidence type="ECO:0000256" key="2">
    <source>
        <dbReference type="ARBA" id="ARBA00022741"/>
    </source>
</evidence>
<dbReference type="PATRIC" id="fig|1006576.9.peg.233"/>
<dbReference type="EMBL" id="LN824141">
    <property type="protein sequence ID" value="CEP77568.1"/>
    <property type="molecule type" value="Genomic_DNA"/>
</dbReference>
<dbReference type="FunFam" id="1.20.272.10:FF:000001">
    <property type="entry name" value="Putative AAA family ATPase"/>
    <property type="match status" value="1"/>
</dbReference>
<dbReference type="CDD" id="cd18139">
    <property type="entry name" value="HLD_clamp_RarA"/>
    <property type="match status" value="1"/>
</dbReference>
<dbReference type="InterPro" id="IPR027417">
    <property type="entry name" value="P-loop_NTPase"/>
</dbReference>
<dbReference type="Pfam" id="PF00004">
    <property type="entry name" value="AAA"/>
    <property type="match status" value="1"/>
</dbReference>
<dbReference type="PANTHER" id="PTHR13779">
    <property type="entry name" value="WERNER HELICASE-INTERACTING PROTEIN 1 FAMILY MEMBER"/>
    <property type="match status" value="1"/>
</dbReference>
<dbReference type="Pfam" id="PF16193">
    <property type="entry name" value="AAA_assoc_2"/>
    <property type="match status" value="1"/>
</dbReference>
<comment type="similarity">
    <text evidence="1">Belongs to the AAA ATPase family. RarA/MGS1/WRNIP1 subfamily.</text>
</comment>
<reference evidence="6" key="1">
    <citation type="submission" date="2014-11" db="EMBL/GenBank/DDBJ databases">
        <authorList>
            <person name="Wibberg D."/>
        </authorList>
    </citation>
    <scope>NUCLEOTIDE SEQUENCE [LARGE SCALE GENOMIC DNA]</scope>
    <source>
        <strain evidence="6">L3</strain>
    </source>
</reference>
<dbReference type="InterPro" id="IPR051314">
    <property type="entry name" value="AAA_ATPase_RarA/MGS1/WRNIP1"/>
</dbReference>
<dbReference type="InterPro" id="IPR003593">
    <property type="entry name" value="AAA+_ATPase"/>
</dbReference>
<evidence type="ECO:0000313" key="6">
    <source>
        <dbReference type="Proteomes" id="UP000032809"/>
    </source>
</evidence>
<feature type="domain" description="AAA+ ATPase" evidence="4">
    <location>
        <begin position="37"/>
        <end position="152"/>
    </location>
</feature>
<name>A0A0C7NVQ6_DEFTU</name>
<dbReference type="GO" id="GO:0003677">
    <property type="term" value="F:DNA binding"/>
    <property type="evidence" value="ECO:0007669"/>
    <property type="project" value="InterPro"/>
</dbReference>
<accession>A0A0C7NVQ6</accession>
<dbReference type="GO" id="GO:0016887">
    <property type="term" value="F:ATP hydrolysis activity"/>
    <property type="evidence" value="ECO:0007669"/>
    <property type="project" value="InterPro"/>
</dbReference>
<dbReference type="Gene3D" id="1.20.272.10">
    <property type="match status" value="1"/>
</dbReference>
<dbReference type="Gene3D" id="1.10.3710.10">
    <property type="entry name" value="DNA polymerase III clamp loader subunits, C-terminal domain"/>
    <property type="match status" value="1"/>
</dbReference>
<dbReference type="InterPro" id="IPR008921">
    <property type="entry name" value="DNA_pol3_clamp-load_cplx_C"/>
</dbReference>
<sequence length="412" mass="47254">MNGIEPLYEKIRPKNIDEILGNEKLKEVLKTWIKNKKIRSFIIYGEPGTGKSTIVKALLNEIKELYDIYTISGALEGKKTIKSIIEKENNLFSKPKLLFVDEIHRLNKAEQDTLLLSIETGDLTLIGATTENPAISINPALLSRVLIFKTQELSEKDYELLFERIKDYYKDINITDEAKKALVDYAGKDLRRIINLIETAKEASINEIDLQFLSDFTGFKLNYNKNAKYSFISAYIKSVRGSDPDAAILYLAYMLESGEDPLYVARRMVILAAEDVGLADPNALNIAVSAMIATEHIGYPECYLPLSEATLYLCACPKSNSSYLAYSKAKDFINKSNFEIPKKLINPLNKKMQKQGFGENYKYPHDYGGFVRESYMPETYEKTQFYHPKDIGYEKKIKERFIQLWKNYKNYT</sequence>
<dbReference type="Proteomes" id="UP000032809">
    <property type="component" value="Chromosome I"/>
</dbReference>
<dbReference type="AlphaFoldDB" id="A0A0C7NVQ6"/>
<keyword evidence="6" id="KW-1185">Reference proteome</keyword>
<dbReference type="SUPFAM" id="SSF52540">
    <property type="entry name" value="P-loop containing nucleoside triphosphate hydrolases"/>
    <property type="match status" value="1"/>
</dbReference>
<dbReference type="InterPro" id="IPR021886">
    <property type="entry name" value="MgsA_C"/>
</dbReference>
<dbReference type="STRING" id="1006576.DTL3_0237"/>
<dbReference type="Gene3D" id="3.40.50.300">
    <property type="entry name" value="P-loop containing nucleotide triphosphate hydrolases"/>
    <property type="match status" value="1"/>
</dbReference>
<dbReference type="SMART" id="SM00382">
    <property type="entry name" value="AAA"/>
    <property type="match status" value="1"/>
</dbReference>
<dbReference type="Pfam" id="PF12002">
    <property type="entry name" value="MgsA_C"/>
    <property type="match status" value="1"/>
</dbReference>
<dbReference type="SUPFAM" id="SSF48019">
    <property type="entry name" value="post-AAA+ oligomerization domain-like"/>
    <property type="match status" value="1"/>
</dbReference>
<dbReference type="OrthoDB" id="9778364at2"/>
<dbReference type="InterPro" id="IPR032423">
    <property type="entry name" value="AAA_assoc_2"/>
</dbReference>
<evidence type="ECO:0000256" key="1">
    <source>
        <dbReference type="ARBA" id="ARBA00008959"/>
    </source>
</evidence>
<dbReference type="GO" id="GO:0017116">
    <property type="term" value="F:single-stranded DNA helicase activity"/>
    <property type="evidence" value="ECO:0007669"/>
    <property type="project" value="TreeGrafter"/>
</dbReference>
<evidence type="ECO:0000259" key="4">
    <source>
        <dbReference type="SMART" id="SM00382"/>
    </source>
</evidence>
<dbReference type="PANTHER" id="PTHR13779:SF7">
    <property type="entry name" value="ATPASE WRNIP1"/>
    <property type="match status" value="1"/>
</dbReference>
<dbReference type="HOGENOM" id="CLU_017985_0_3_0"/>
<keyword evidence="2" id="KW-0547">Nucleotide-binding</keyword>
<dbReference type="GO" id="GO:0005524">
    <property type="term" value="F:ATP binding"/>
    <property type="evidence" value="ECO:0007669"/>
    <property type="project" value="UniProtKB-KW"/>
</dbReference>
<protein>
    <submittedName>
        <fullName evidence="5">Recombination factor protein RarA</fullName>
    </submittedName>
</protein>
<organism evidence="5 6">
    <name type="scientific">Defluviitoga tunisiensis</name>
    <dbReference type="NCBI Taxonomy" id="1006576"/>
    <lineage>
        <taxon>Bacteria</taxon>
        <taxon>Thermotogati</taxon>
        <taxon>Thermotogota</taxon>
        <taxon>Thermotogae</taxon>
        <taxon>Petrotogales</taxon>
        <taxon>Petrotogaceae</taxon>
        <taxon>Defluviitoga</taxon>
    </lineage>
</organism>